<dbReference type="PIRSF" id="PIRSF035875">
    <property type="entry name" value="RNase_BN"/>
    <property type="match status" value="1"/>
</dbReference>
<organism evidence="7 8">
    <name type="scientific">Sporosarcina limicola</name>
    <dbReference type="NCBI Taxonomy" id="34101"/>
    <lineage>
        <taxon>Bacteria</taxon>
        <taxon>Bacillati</taxon>
        <taxon>Bacillota</taxon>
        <taxon>Bacilli</taxon>
        <taxon>Bacillales</taxon>
        <taxon>Caryophanaceae</taxon>
        <taxon>Sporosarcina</taxon>
    </lineage>
</organism>
<keyword evidence="8" id="KW-1185">Reference proteome</keyword>
<feature type="transmembrane region" description="Helical" evidence="6">
    <location>
        <begin position="76"/>
        <end position="98"/>
    </location>
</feature>
<dbReference type="InterPro" id="IPR017039">
    <property type="entry name" value="Virul_fac_BrkB"/>
</dbReference>
<feature type="transmembrane region" description="Helical" evidence="6">
    <location>
        <begin position="255"/>
        <end position="275"/>
    </location>
</feature>
<reference evidence="7" key="1">
    <citation type="submission" date="2020-10" db="EMBL/GenBank/DDBJ databases">
        <title>Genomic Encyclopedia of Type Strains, Phase IV (KMG-IV): sequencing the most valuable type-strain genomes for metagenomic binning, comparative biology and taxonomic classification.</title>
        <authorList>
            <person name="Goeker M."/>
        </authorList>
    </citation>
    <scope>NUCLEOTIDE SEQUENCE</scope>
    <source>
        <strain evidence="7">DSM 13886</strain>
    </source>
</reference>
<evidence type="ECO:0000256" key="4">
    <source>
        <dbReference type="ARBA" id="ARBA00022989"/>
    </source>
</evidence>
<feature type="transmembrane region" description="Helical" evidence="6">
    <location>
        <begin position="225"/>
        <end position="243"/>
    </location>
</feature>
<comment type="subcellular location">
    <subcellularLocation>
        <location evidence="1">Cell membrane</location>
        <topology evidence="1">Multi-pass membrane protein</topology>
    </subcellularLocation>
</comment>
<proteinExistence type="predicted"/>
<gene>
    <name evidence="7" type="ORF">H4683_002992</name>
</gene>
<keyword evidence="4 6" id="KW-1133">Transmembrane helix</keyword>
<evidence type="ECO:0000256" key="6">
    <source>
        <dbReference type="SAM" id="Phobius"/>
    </source>
</evidence>
<dbReference type="NCBIfam" id="TIGR00765">
    <property type="entry name" value="yihY_not_rbn"/>
    <property type="match status" value="1"/>
</dbReference>
<feature type="transmembrane region" description="Helical" evidence="6">
    <location>
        <begin position="287"/>
        <end position="308"/>
    </location>
</feature>
<dbReference type="Proteomes" id="UP000658225">
    <property type="component" value="Unassembled WGS sequence"/>
</dbReference>
<dbReference type="EMBL" id="JADBEL010000018">
    <property type="protein sequence ID" value="MBE1555872.1"/>
    <property type="molecule type" value="Genomic_DNA"/>
</dbReference>
<evidence type="ECO:0000256" key="2">
    <source>
        <dbReference type="ARBA" id="ARBA00022475"/>
    </source>
</evidence>
<sequence length="332" mass="37217">MKDDERSTPVRGIREKSITKKKEIESLVKNTAVMRFFYEIKEGDLEKFDVTTMNGFSKELLVRIKKVDVTGLGSQLAFFFLLSLFPLLIFIMTLLPFLNLDHAELFLFIRGYAPESVALLIEDTLREVLNNRNGGLLSIGILATVWSASKGMNVLTKALNRSYFTEETRSFIVARGMSVVFTVMLIAVLIIALVLPVFGHQIGSIAFSAFGLEDNFLKLWGKLRWIIPPVLIFIVFSAIYWIVPNLKLKLKSVFPGALFATIGWILTSLAFSFYVGSYGNYSNTYGSIGTIIVLMMWLYFSAIILMLGGQLNAVMTERIEAKIAKEKSNAVG</sequence>
<evidence type="ECO:0000256" key="1">
    <source>
        <dbReference type="ARBA" id="ARBA00004651"/>
    </source>
</evidence>
<comment type="caution">
    <text evidence="7">The sequence shown here is derived from an EMBL/GenBank/DDBJ whole genome shotgun (WGS) entry which is preliminary data.</text>
</comment>
<evidence type="ECO:0000256" key="3">
    <source>
        <dbReference type="ARBA" id="ARBA00022692"/>
    </source>
</evidence>
<keyword evidence="2" id="KW-1003">Cell membrane</keyword>
<evidence type="ECO:0000313" key="7">
    <source>
        <dbReference type="EMBL" id="MBE1555872.1"/>
    </source>
</evidence>
<feature type="transmembrane region" description="Helical" evidence="6">
    <location>
        <begin position="176"/>
        <end position="198"/>
    </location>
</feature>
<protein>
    <submittedName>
        <fullName evidence="7">Membrane protein</fullName>
    </submittedName>
</protein>
<name>A0A927RFU2_9BACL</name>
<dbReference type="PANTHER" id="PTHR30213:SF0">
    <property type="entry name" value="UPF0761 MEMBRANE PROTEIN YIHY"/>
    <property type="match status" value="1"/>
</dbReference>
<dbReference type="Pfam" id="PF03631">
    <property type="entry name" value="Virul_fac_BrkB"/>
    <property type="match status" value="1"/>
</dbReference>
<dbReference type="RefSeq" id="WP_338062478.1">
    <property type="nucleotide sequence ID" value="NZ_JADBEL010000018.1"/>
</dbReference>
<evidence type="ECO:0000256" key="5">
    <source>
        <dbReference type="ARBA" id="ARBA00023136"/>
    </source>
</evidence>
<dbReference type="AlphaFoldDB" id="A0A927RFU2"/>
<dbReference type="PANTHER" id="PTHR30213">
    <property type="entry name" value="INNER MEMBRANE PROTEIN YHJD"/>
    <property type="match status" value="1"/>
</dbReference>
<accession>A0A927RFU2</accession>
<keyword evidence="3 6" id="KW-0812">Transmembrane</keyword>
<evidence type="ECO:0000313" key="8">
    <source>
        <dbReference type="Proteomes" id="UP000658225"/>
    </source>
</evidence>
<dbReference type="GO" id="GO:0005886">
    <property type="term" value="C:plasma membrane"/>
    <property type="evidence" value="ECO:0007669"/>
    <property type="project" value="UniProtKB-SubCell"/>
</dbReference>
<keyword evidence="5 6" id="KW-0472">Membrane</keyword>
<feature type="transmembrane region" description="Helical" evidence="6">
    <location>
        <begin position="135"/>
        <end position="155"/>
    </location>
</feature>